<feature type="domain" description="RRM" evidence="4">
    <location>
        <begin position="528"/>
        <end position="602"/>
    </location>
</feature>
<dbReference type="GO" id="GO:0005634">
    <property type="term" value="C:nucleus"/>
    <property type="evidence" value="ECO:0007669"/>
    <property type="project" value="TreeGrafter"/>
</dbReference>
<feature type="compositionally biased region" description="Pro residues" evidence="3">
    <location>
        <begin position="955"/>
        <end position="985"/>
    </location>
</feature>
<accession>A0A3P9P9Z8</accession>
<feature type="compositionally biased region" description="Gly residues" evidence="3">
    <location>
        <begin position="1082"/>
        <end position="1095"/>
    </location>
</feature>
<evidence type="ECO:0000259" key="4">
    <source>
        <dbReference type="PROSITE" id="PS50102"/>
    </source>
</evidence>
<feature type="compositionally biased region" description="Basic and acidic residues" evidence="3">
    <location>
        <begin position="443"/>
        <end position="458"/>
    </location>
</feature>
<dbReference type="Proteomes" id="UP000242638">
    <property type="component" value="Unassembled WGS sequence"/>
</dbReference>
<feature type="compositionally biased region" description="Basic and acidic residues" evidence="3">
    <location>
        <begin position="1120"/>
        <end position="1216"/>
    </location>
</feature>
<dbReference type="SUPFAM" id="SSF54928">
    <property type="entry name" value="RNA-binding domain, RBD"/>
    <property type="match status" value="1"/>
</dbReference>
<reference evidence="6" key="3">
    <citation type="submission" date="2025-09" db="UniProtKB">
        <authorList>
            <consortium name="Ensembl"/>
        </authorList>
    </citation>
    <scope>IDENTIFICATION</scope>
    <source>
        <strain evidence="6">Guanapo</strain>
    </source>
</reference>
<dbReference type="Pfam" id="PF00076">
    <property type="entry name" value="RRM_1"/>
    <property type="match status" value="1"/>
</dbReference>
<dbReference type="PROSITE" id="PS51391">
    <property type="entry name" value="CID"/>
    <property type="match status" value="1"/>
</dbReference>
<dbReference type="PROSITE" id="PS50102">
    <property type="entry name" value="RRM"/>
    <property type="match status" value="1"/>
</dbReference>
<dbReference type="Gene3D" id="3.30.70.330">
    <property type="match status" value="1"/>
</dbReference>
<name>A0A3P9P9Z8_POERE</name>
<feature type="compositionally biased region" description="Low complexity" evidence="3">
    <location>
        <begin position="231"/>
        <end position="245"/>
    </location>
</feature>
<dbReference type="GO" id="GO:1990269">
    <property type="term" value="F:RNA polymerase II C-terminal domain phosphoserine binding"/>
    <property type="evidence" value="ECO:0007669"/>
    <property type="project" value="TreeGrafter"/>
</dbReference>
<dbReference type="OMA" id="TVPPPQX"/>
<evidence type="ECO:0000313" key="7">
    <source>
        <dbReference type="Proteomes" id="UP000242638"/>
    </source>
</evidence>
<dbReference type="Pfam" id="PF04818">
    <property type="entry name" value="CID"/>
    <property type="match status" value="1"/>
</dbReference>
<reference evidence="6" key="2">
    <citation type="submission" date="2025-08" db="UniProtKB">
        <authorList>
            <consortium name="Ensembl"/>
        </authorList>
    </citation>
    <scope>IDENTIFICATION</scope>
    <source>
        <strain evidence="6">Guanapo</strain>
    </source>
</reference>
<dbReference type="Ensembl" id="ENSPRET00000018918.1">
    <property type="protein sequence ID" value="ENSPREP00000018716.1"/>
    <property type="gene ID" value="ENSPREG00000012680.1"/>
</dbReference>
<feature type="region of interest" description="Disordered" evidence="3">
    <location>
        <begin position="354"/>
        <end position="474"/>
    </location>
</feature>
<feature type="compositionally biased region" description="Pro residues" evidence="3">
    <location>
        <begin position="866"/>
        <end position="899"/>
    </location>
</feature>
<dbReference type="InterPro" id="IPR000504">
    <property type="entry name" value="RRM_dom"/>
</dbReference>
<dbReference type="SMART" id="SM00582">
    <property type="entry name" value="RPR"/>
    <property type="match status" value="1"/>
</dbReference>
<feature type="compositionally biased region" description="Basic residues" evidence="3">
    <location>
        <begin position="397"/>
        <end position="441"/>
    </location>
</feature>
<proteinExistence type="predicted"/>
<dbReference type="InterPro" id="IPR006569">
    <property type="entry name" value="CID_dom"/>
</dbReference>
<feature type="compositionally biased region" description="Pro residues" evidence="3">
    <location>
        <begin position="822"/>
        <end position="832"/>
    </location>
</feature>
<feature type="domain" description="CID" evidence="5">
    <location>
        <begin position="1"/>
        <end position="139"/>
    </location>
</feature>
<dbReference type="GeneTree" id="ENSGT01010000222551"/>
<feature type="compositionally biased region" description="Polar residues" evidence="3">
    <location>
        <begin position="1262"/>
        <end position="1278"/>
    </location>
</feature>
<feature type="region of interest" description="Disordered" evidence="3">
    <location>
        <begin position="733"/>
        <end position="1288"/>
    </location>
</feature>
<feature type="compositionally biased region" description="Basic and acidic residues" evidence="3">
    <location>
        <begin position="1233"/>
        <end position="1251"/>
    </location>
</feature>
<feature type="compositionally biased region" description="Gly residues" evidence="3">
    <location>
        <begin position="856"/>
        <end position="865"/>
    </location>
</feature>
<protein>
    <submittedName>
        <fullName evidence="6">SR-related CTD associated factor 4</fullName>
    </submittedName>
</protein>
<feature type="compositionally biased region" description="Basic and acidic residues" evidence="3">
    <location>
        <begin position="1279"/>
        <end position="1288"/>
    </location>
</feature>
<keyword evidence="1 2" id="KW-0694">RNA-binding</keyword>
<feature type="compositionally biased region" description="Low complexity" evidence="3">
    <location>
        <begin position="810"/>
        <end position="819"/>
    </location>
</feature>
<dbReference type="STRING" id="8081.ENSPREP00000018716"/>
<dbReference type="Gene3D" id="1.25.40.90">
    <property type="match status" value="1"/>
</dbReference>
<feature type="region of interest" description="Disordered" evidence="3">
    <location>
        <begin position="278"/>
        <end position="301"/>
    </location>
</feature>
<dbReference type="SMART" id="SM00360">
    <property type="entry name" value="RRM"/>
    <property type="match status" value="1"/>
</dbReference>
<dbReference type="GO" id="GO:2000805">
    <property type="term" value="P:negative regulation of termination of RNA polymerase II transcription, poly(A)-coupled"/>
    <property type="evidence" value="ECO:0007669"/>
    <property type="project" value="TreeGrafter"/>
</dbReference>
<feature type="region of interest" description="Disordered" evidence="3">
    <location>
        <begin position="139"/>
        <end position="163"/>
    </location>
</feature>
<dbReference type="PANTHER" id="PTHR23140:SF3">
    <property type="entry name" value="SR-RELATED AND CTD-ASSOCIATED FACTOR 4"/>
    <property type="match status" value="1"/>
</dbReference>
<feature type="compositionally biased region" description="Basic and acidic residues" evidence="3">
    <location>
        <begin position="1096"/>
        <end position="1106"/>
    </location>
</feature>
<evidence type="ECO:0000256" key="3">
    <source>
        <dbReference type="SAM" id="MobiDB-lite"/>
    </source>
</evidence>
<feature type="compositionally biased region" description="Gly residues" evidence="3">
    <location>
        <begin position="836"/>
        <end position="849"/>
    </location>
</feature>
<dbReference type="InterPro" id="IPR008942">
    <property type="entry name" value="ENTH_VHS"/>
</dbReference>
<feature type="compositionally biased region" description="Basic and acidic residues" evidence="3">
    <location>
        <begin position="1049"/>
        <end position="1081"/>
    </location>
</feature>
<evidence type="ECO:0000313" key="6">
    <source>
        <dbReference type="Ensembl" id="ENSPREP00000018716.1"/>
    </source>
</evidence>
<dbReference type="InterPro" id="IPR035979">
    <property type="entry name" value="RBD_domain_sf"/>
</dbReference>
<evidence type="ECO:0000259" key="5">
    <source>
        <dbReference type="PROSITE" id="PS51391"/>
    </source>
</evidence>
<reference evidence="7" key="1">
    <citation type="submission" date="2013-11" db="EMBL/GenBank/DDBJ databases">
        <title>The genomic landscape of the Guanapo guppy.</title>
        <authorList>
            <person name="Kuenstner A."/>
            <person name="Dreyer C."/>
        </authorList>
    </citation>
    <scope>NUCLEOTIDE SEQUENCE</scope>
    <source>
        <strain evidence="7">Guanapo</strain>
    </source>
</reference>
<dbReference type="SUPFAM" id="SSF48464">
    <property type="entry name" value="ENTH/VHS domain"/>
    <property type="match status" value="1"/>
</dbReference>
<dbReference type="GO" id="GO:0003723">
    <property type="term" value="F:RNA binding"/>
    <property type="evidence" value="ECO:0007669"/>
    <property type="project" value="UniProtKB-UniRule"/>
</dbReference>
<sequence length="1288" mass="140299">MEAVNAFNQELFSLMDSKPPISRAKMISITKSAIKAMKLYKHVVQIVEKFIKKCKPEYKVAGLYVVDSIVRQSRHQFGPDKDVFGPRFTKNITGTFENLCLCPIEDRSKIVRVLNLWQKNGVFKIEVIQPLLDMAAGSGSGAASITHTEEPGSPPSPAKEPVTVVTANSTPTAAPPLHNSDAFAAVAQLFQSSQGQQLQQMLQNFQQQAVKPETNTQPLLPTAQMPVQSAPTGLAAAAAAPHLSSPQPPPPVHSTQSVQQKTAFDMKLLDRFDYDDEPEVGEETKKDEASSQPSFMQQPPVFPQHMEHFNTQMMNLSQDITQQVSVPPNGQLQGGVVLPGQGYPVAMPSMGHALPGHHIPGSTGLPGFPGIYPPQNAAQQQQDSSVDMDHSSMRDGRHGRRSHSGSRSPKRRRSRSSSRSRRSRHRRSRSRSRDRRHHSPRSRSQERRERERERERRQKGLPPPKNETLSSESSPRLRRRLFITGMIEICTYLSFFPSCERKNLFKSFNLKYCQISCLMYFSSLVCSTTLWVGQLDKRTQQQDVASLLEEFGQIESINMIPPRGCAYIVMIHRQDAYRALQKLSRGSSKVNQKAIKIAWALNKGIKPDFKQYWDVELGVTYVPWSKVREDQLEELKEGGMLDMDTLSPDWSSMRKTFDHLEEPTHNGRSEQQQSEEAQVLPMAVAASHPVQVPSLQQPMVAMGSLQPPVFPGPIGMPPPGFAPGIPLPPFIRPGFNPLQMPPGFPASGPMPLGPIPPSKGGVDDPPQDPAGQGAKKNDEVLEGPNLFNHQMGHMGPPGGFPGGPLTNSTGGHPVGLLVGHPGGPPVGHPGGPPVGHLGGPSAGHLGGPPVGHLAGPSGGHLGGPPVGHPGGPPAGHPGGPPVGHPGGPPAGHPGGPPAGHPGGPQVGHSSGPQVGHPGGPQVGPPGPGGHPGNIQSPLGGLLGARPGMMPLQRPQGPPPSHMQRFPPPQGQRPPHPNVPPGPPQLIPRGPHPQMMRHEPPQPKGGFGMPPPHNMRGPFPRGHVPPPQGPAPFTRPGGPRSFEGQEEMEDRPLRGDRPGFRDREQERDRDWDRDRDRERDRGFGGGRRFGDGGRGGGSDKMDGRDRLGGWQEDVGNSRGGGWERDRDRDRDRDRRDWRERRGSLDRDRDRGRSDDGERDRGRAEGGERSRGEGGSRDKTRAPEVKADKPRRSERRERTSRWDKDDRLAELENMDKFRSSNSTEQPGGTPLVTVETRKEPNGEATKKKEESEHLLAGLIPAADNPQSSKSKEPAQNVSTATKEEKDAAAS</sequence>
<feature type="compositionally biased region" description="Basic and acidic residues" evidence="3">
    <location>
        <begin position="387"/>
        <end position="396"/>
    </location>
</feature>
<dbReference type="PANTHER" id="PTHR23140">
    <property type="entry name" value="RNA PROCESSING PROTEIN LD23810P"/>
    <property type="match status" value="1"/>
</dbReference>
<organism evidence="6 7">
    <name type="scientific">Poecilia reticulata</name>
    <name type="common">Guppy</name>
    <name type="synonym">Acanthophacelus reticulatus</name>
    <dbReference type="NCBI Taxonomy" id="8081"/>
    <lineage>
        <taxon>Eukaryota</taxon>
        <taxon>Metazoa</taxon>
        <taxon>Chordata</taxon>
        <taxon>Craniata</taxon>
        <taxon>Vertebrata</taxon>
        <taxon>Euteleostomi</taxon>
        <taxon>Actinopterygii</taxon>
        <taxon>Neopterygii</taxon>
        <taxon>Teleostei</taxon>
        <taxon>Neoteleostei</taxon>
        <taxon>Acanthomorphata</taxon>
        <taxon>Ovalentaria</taxon>
        <taxon>Atherinomorphae</taxon>
        <taxon>Cyprinodontiformes</taxon>
        <taxon>Poeciliidae</taxon>
        <taxon>Poeciliinae</taxon>
        <taxon>Poecilia</taxon>
    </lineage>
</organism>
<dbReference type="Bgee" id="ENSPREG00000012680">
    <property type="expression patterns" value="Expressed in caudal fin and 1 other cell type or tissue"/>
</dbReference>
<evidence type="ECO:0000256" key="2">
    <source>
        <dbReference type="PROSITE-ProRule" id="PRU00176"/>
    </source>
</evidence>
<evidence type="ECO:0000256" key="1">
    <source>
        <dbReference type="ARBA" id="ARBA00022884"/>
    </source>
</evidence>
<feature type="compositionally biased region" description="Polar residues" evidence="3">
    <location>
        <begin position="376"/>
        <end position="385"/>
    </location>
</feature>
<feature type="region of interest" description="Disordered" evidence="3">
    <location>
        <begin position="231"/>
        <end position="260"/>
    </location>
</feature>
<dbReference type="InterPro" id="IPR012677">
    <property type="entry name" value="Nucleotide-bd_a/b_plait_sf"/>
</dbReference>
<dbReference type="FunFam" id="1.25.40.90:FF:000004">
    <property type="entry name" value="splicing factor, arginine/serine-rich 15"/>
    <property type="match status" value="1"/>
</dbReference>
<keyword evidence="7" id="KW-1185">Reference proteome</keyword>
<dbReference type="InterPro" id="IPR051485">
    <property type="entry name" value="SR-CTD_assoc_factor"/>
</dbReference>